<feature type="domain" description="Thg1 C-terminal" evidence="12">
    <location>
        <begin position="131"/>
        <end position="225"/>
    </location>
</feature>
<accession>A0ABV4WMM3</accession>
<comment type="caution">
    <text evidence="13">The sequence shown here is derived from an EMBL/GenBank/DDBJ whole genome shotgun (WGS) entry which is preliminary data.</text>
</comment>
<evidence type="ECO:0000256" key="7">
    <source>
        <dbReference type="ARBA" id="ARBA00022723"/>
    </source>
</evidence>
<evidence type="ECO:0000313" key="13">
    <source>
        <dbReference type="EMBL" id="MFB2835996.1"/>
    </source>
</evidence>
<keyword evidence="6 13" id="KW-0548">Nucleotidyltransferase</keyword>
<comment type="cofactor">
    <cofactor evidence="1">
        <name>Mg(2+)</name>
        <dbReference type="ChEBI" id="CHEBI:18420"/>
    </cofactor>
</comment>
<keyword evidence="9" id="KW-0460">Magnesium</keyword>
<dbReference type="PANTHER" id="PTHR12729">
    <property type="entry name" value="TRNA(HIS) GUANYLYLTRANSFERASE-RELATED"/>
    <property type="match status" value="1"/>
</dbReference>
<dbReference type="RefSeq" id="WP_413278394.1">
    <property type="nucleotide sequence ID" value="NZ_JBHFNT010000136.1"/>
</dbReference>
<dbReference type="Gene3D" id="3.30.70.3000">
    <property type="match status" value="1"/>
</dbReference>
<dbReference type="PANTHER" id="PTHR12729:SF6">
    <property type="entry name" value="TRNA(HIS) GUANYLYLTRANSFERASE-RELATED"/>
    <property type="match status" value="1"/>
</dbReference>
<evidence type="ECO:0000313" key="14">
    <source>
        <dbReference type="Proteomes" id="UP001576780"/>
    </source>
</evidence>
<evidence type="ECO:0000256" key="6">
    <source>
        <dbReference type="ARBA" id="ARBA00022695"/>
    </source>
</evidence>
<evidence type="ECO:0000256" key="2">
    <source>
        <dbReference type="ARBA" id="ARBA00010113"/>
    </source>
</evidence>
<dbReference type="InterPro" id="IPR025845">
    <property type="entry name" value="Thg1_C_dom"/>
</dbReference>
<name>A0ABV4WMM3_9CYAN</name>
<comment type="similarity">
    <text evidence="2">Belongs to the tRNA(His) guanylyltransferase family.</text>
</comment>
<evidence type="ECO:0000256" key="1">
    <source>
        <dbReference type="ARBA" id="ARBA00001946"/>
    </source>
</evidence>
<dbReference type="InterPro" id="IPR038469">
    <property type="entry name" value="tRNAHis_GuaTrfase_Thg1_sf"/>
</dbReference>
<feature type="domain" description="tRNAHis guanylyltransferase catalytic" evidence="11">
    <location>
        <begin position="8"/>
        <end position="123"/>
    </location>
</feature>
<evidence type="ECO:0000256" key="4">
    <source>
        <dbReference type="ARBA" id="ARBA00022679"/>
    </source>
</evidence>
<evidence type="ECO:0000256" key="9">
    <source>
        <dbReference type="ARBA" id="ARBA00022842"/>
    </source>
</evidence>
<dbReference type="EMBL" id="JBHFNT010000136">
    <property type="protein sequence ID" value="MFB2835996.1"/>
    <property type="molecule type" value="Genomic_DNA"/>
</dbReference>
<keyword evidence="4" id="KW-0808">Transferase</keyword>
<evidence type="ECO:0000256" key="10">
    <source>
        <dbReference type="ARBA" id="ARBA00023134"/>
    </source>
</evidence>
<gene>
    <name evidence="13" type="ORF">ACE1CA_15805</name>
</gene>
<keyword evidence="7" id="KW-0479">Metal-binding</keyword>
<keyword evidence="5" id="KW-0819">tRNA processing</keyword>
<proteinExistence type="inferred from homology"/>
<evidence type="ECO:0000256" key="5">
    <source>
        <dbReference type="ARBA" id="ARBA00022694"/>
    </source>
</evidence>
<evidence type="ECO:0000256" key="3">
    <source>
        <dbReference type="ARBA" id="ARBA00012511"/>
    </source>
</evidence>
<dbReference type="EC" id="2.7.7.79" evidence="3"/>
<evidence type="ECO:0000256" key="8">
    <source>
        <dbReference type="ARBA" id="ARBA00022741"/>
    </source>
</evidence>
<evidence type="ECO:0000259" key="11">
    <source>
        <dbReference type="Pfam" id="PF04446"/>
    </source>
</evidence>
<dbReference type="Pfam" id="PF14413">
    <property type="entry name" value="Thg1C"/>
    <property type="match status" value="1"/>
</dbReference>
<dbReference type="GO" id="GO:0016779">
    <property type="term" value="F:nucleotidyltransferase activity"/>
    <property type="evidence" value="ECO:0007669"/>
    <property type="project" value="UniProtKB-KW"/>
</dbReference>
<dbReference type="Pfam" id="PF04446">
    <property type="entry name" value="Thg1"/>
    <property type="match status" value="1"/>
</dbReference>
<keyword evidence="14" id="KW-1185">Reference proteome</keyword>
<reference evidence="13 14" key="1">
    <citation type="submission" date="2024-09" db="EMBL/GenBank/DDBJ databases">
        <title>Floridaenema gen nov. (Aerosakkonemataceae, Aerosakkonematales ord. nov., Cyanobacteria) from benthic tropical and subtropical fresh waters, with the description of four new species.</title>
        <authorList>
            <person name="Moretto J.A."/>
            <person name="Berthold D.E."/>
            <person name="Lefler F.W."/>
            <person name="Huang I.-S."/>
            <person name="Laughinghouse H. IV."/>
        </authorList>
    </citation>
    <scope>NUCLEOTIDE SEQUENCE [LARGE SCALE GENOMIC DNA]</scope>
    <source>
        <strain evidence="13 14">BLCC-F167</strain>
    </source>
</reference>
<sequence>MDNQSFENRMRELEYFHNLRLLPGAWVVVRVDGRSFSRFTESRFEKPFDLQFHQMMVQTAQALLEEMPGVYAYTESDEISVLFPPDWDFFGRSLEKIVSISASIASATMTHKIGSFVCFDSRVWLGVNAVQVTDYFSWRQADATRCALNGWCYWTMRKLGLTASQATAKLDRQSEAFKNEFLFQNGINFNDLPTWQRRGIGLYWENYIKEGYNPINQQTVTTQRRRIKVDRDLPMKEEYREFMAQFL</sequence>
<evidence type="ECO:0000259" key="12">
    <source>
        <dbReference type="Pfam" id="PF14413"/>
    </source>
</evidence>
<dbReference type="InterPro" id="IPR007537">
    <property type="entry name" value="tRNAHis_GuaTrfase_Thg1"/>
</dbReference>
<keyword evidence="8" id="KW-0547">Nucleotide-binding</keyword>
<dbReference type="Proteomes" id="UP001576780">
    <property type="component" value="Unassembled WGS sequence"/>
</dbReference>
<organism evidence="13 14">
    <name type="scientific">Floridaenema evergladense BLCC-F167</name>
    <dbReference type="NCBI Taxonomy" id="3153639"/>
    <lineage>
        <taxon>Bacteria</taxon>
        <taxon>Bacillati</taxon>
        <taxon>Cyanobacteriota</taxon>
        <taxon>Cyanophyceae</taxon>
        <taxon>Oscillatoriophycideae</taxon>
        <taxon>Aerosakkonematales</taxon>
        <taxon>Aerosakkonemataceae</taxon>
        <taxon>Floridanema</taxon>
        <taxon>Floridanema evergladense</taxon>
    </lineage>
</organism>
<keyword evidence="10" id="KW-0342">GTP-binding</keyword>
<dbReference type="InterPro" id="IPR024956">
    <property type="entry name" value="tRNAHis_GuaTrfase_cat"/>
</dbReference>
<protein>
    <recommendedName>
        <fullName evidence="3">tRNA(His) guanylyltransferase</fullName>
        <ecNumber evidence="3">2.7.7.79</ecNumber>
    </recommendedName>
</protein>